<keyword evidence="3" id="KW-1185">Reference proteome</keyword>
<gene>
    <name evidence="2" type="ORF">N7494_007685</name>
</gene>
<proteinExistence type="predicted"/>
<dbReference type="Proteomes" id="UP001220324">
    <property type="component" value="Unassembled WGS sequence"/>
</dbReference>
<feature type="compositionally biased region" description="Polar residues" evidence="1">
    <location>
        <begin position="24"/>
        <end position="34"/>
    </location>
</feature>
<reference evidence="2 3" key="1">
    <citation type="journal article" date="2023" name="IMA Fungus">
        <title>Comparative genomic study of the Penicillium genus elucidates a diverse pangenome and 15 lateral gene transfer events.</title>
        <authorList>
            <person name="Petersen C."/>
            <person name="Sorensen T."/>
            <person name="Nielsen M.R."/>
            <person name="Sondergaard T.E."/>
            <person name="Sorensen J.L."/>
            <person name="Fitzpatrick D.A."/>
            <person name="Frisvad J.C."/>
            <person name="Nielsen K.L."/>
        </authorList>
    </citation>
    <scope>NUCLEOTIDE SEQUENCE [LARGE SCALE GENOMIC DNA]</scope>
    <source>
        <strain evidence="2 3">IBT 35679</strain>
    </source>
</reference>
<evidence type="ECO:0000256" key="1">
    <source>
        <dbReference type="SAM" id="MobiDB-lite"/>
    </source>
</evidence>
<evidence type="ECO:0000313" key="2">
    <source>
        <dbReference type="EMBL" id="KAJ5538206.1"/>
    </source>
</evidence>
<name>A0AAD6CVT4_9EURO</name>
<protein>
    <submittedName>
        <fullName evidence="2">Uncharacterized protein</fullName>
    </submittedName>
</protein>
<sequence length="84" mass="9457">MAPGAAATERAATPELTSDLIGRTNDTTATANLKSTDHTLRSKRGAQLADARGRICRNRAYGRMRQRDMLHLHLTKRTPFYQRF</sequence>
<feature type="region of interest" description="Disordered" evidence="1">
    <location>
        <begin position="1"/>
        <end position="48"/>
    </location>
</feature>
<feature type="compositionally biased region" description="Low complexity" evidence="1">
    <location>
        <begin position="1"/>
        <end position="15"/>
    </location>
</feature>
<evidence type="ECO:0000313" key="3">
    <source>
        <dbReference type="Proteomes" id="UP001220324"/>
    </source>
</evidence>
<accession>A0AAD6CVT4</accession>
<organism evidence="2 3">
    <name type="scientific">Penicillium frequentans</name>
    <dbReference type="NCBI Taxonomy" id="3151616"/>
    <lineage>
        <taxon>Eukaryota</taxon>
        <taxon>Fungi</taxon>
        <taxon>Dikarya</taxon>
        <taxon>Ascomycota</taxon>
        <taxon>Pezizomycotina</taxon>
        <taxon>Eurotiomycetes</taxon>
        <taxon>Eurotiomycetidae</taxon>
        <taxon>Eurotiales</taxon>
        <taxon>Aspergillaceae</taxon>
        <taxon>Penicillium</taxon>
    </lineage>
</organism>
<dbReference type="AlphaFoldDB" id="A0AAD6CVT4"/>
<dbReference type="EMBL" id="JAQIZZ010000006">
    <property type="protein sequence ID" value="KAJ5538206.1"/>
    <property type="molecule type" value="Genomic_DNA"/>
</dbReference>
<comment type="caution">
    <text evidence="2">The sequence shown here is derived from an EMBL/GenBank/DDBJ whole genome shotgun (WGS) entry which is preliminary data.</text>
</comment>